<accession>A0ABX1E9V9</accession>
<dbReference type="InterPro" id="IPR008928">
    <property type="entry name" value="6-hairpin_glycosidase_sf"/>
</dbReference>
<evidence type="ECO:0000256" key="7">
    <source>
        <dbReference type="ARBA" id="ARBA00023326"/>
    </source>
</evidence>
<evidence type="ECO:0000313" key="11">
    <source>
        <dbReference type="EMBL" id="NKC32547.1"/>
    </source>
</evidence>
<organism evidence="11 12">
    <name type="scientific">Falsiroseomonas selenitidurans</name>
    <dbReference type="NCBI Taxonomy" id="2716335"/>
    <lineage>
        <taxon>Bacteria</taxon>
        <taxon>Pseudomonadati</taxon>
        <taxon>Pseudomonadota</taxon>
        <taxon>Alphaproteobacteria</taxon>
        <taxon>Acetobacterales</taxon>
        <taxon>Roseomonadaceae</taxon>
        <taxon>Falsiroseomonas</taxon>
    </lineage>
</organism>
<dbReference type="Pfam" id="PF01270">
    <property type="entry name" value="Glyco_hydro_8"/>
    <property type="match status" value="1"/>
</dbReference>
<feature type="signal peptide" evidence="10">
    <location>
        <begin position="1"/>
        <end position="25"/>
    </location>
</feature>
<feature type="active site" description="Nucleophile" evidence="8">
    <location>
        <position position="119"/>
    </location>
</feature>
<dbReference type="SUPFAM" id="SSF48208">
    <property type="entry name" value="Six-hairpin glycosidases"/>
    <property type="match status" value="1"/>
</dbReference>
<dbReference type="EC" id="3.2.1.-" evidence="9"/>
<reference evidence="11 12" key="1">
    <citation type="submission" date="2020-03" db="EMBL/GenBank/DDBJ databases">
        <title>Roseomonas selenitidurans sp. nov. isolated from urban soil.</title>
        <authorList>
            <person name="Liu H."/>
        </authorList>
    </citation>
    <scope>NUCLEOTIDE SEQUENCE [LARGE SCALE GENOMIC DNA]</scope>
    <source>
        <strain evidence="11 12">BU-1</strain>
    </source>
</reference>
<gene>
    <name evidence="11" type="ORF">HEQ75_16900</name>
</gene>
<evidence type="ECO:0000256" key="9">
    <source>
        <dbReference type="RuleBase" id="RU361167"/>
    </source>
</evidence>
<evidence type="ECO:0000256" key="6">
    <source>
        <dbReference type="ARBA" id="ARBA00023295"/>
    </source>
</evidence>
<dbReference type="InterPro" id="IPR012341">
    <property type="entry name" value="6hp_glycosidase-like_sf"/>
</dbReference>
<comment type="caution">
    <text evidence="11">The sequence shown here is derived from an EMBL/GenBank/DDBJ whole genome shotgun (WGS) entry which is preliminary data.</text>
</comment>
<dbReference type="PRINTS" id="PR00735">
    <property type="entry name" value="GLHYDRLASE8"/>
</dbReference>
<dbReference type="Proteomes" id="UP000787635">
    <property type="component" value="Unassembled WGS sequence"/>
</dbReference>
<keyword evidence="7 9" id="KW-0119">Carbohydrate metabolism</keyword>
<dbReference type="InterPro" id="IPR019834">
    <property type="entry name" value="Glyco_hydro_8_CS"/>
</dbReference>
<evidence type="ECO:0000313" key="12">
    <source>
        <dbReference type="Proteomes" id="UP000787635"/>
    </source>
</evidence>
<evidence type="ECO:0000256" key="5">
    <source>
        <dbReference type="ARBA" id="ARBA00023001"/>
    </source>
</evidence>
<keyword evidence="6 9" id="KW-0326">Glycosidase</keyword>
<dbReference type="Gene3D" id="1.50.10.10">
    <property type="match status" value="1"/>
</dbReference>
<evidence type="ECO:0000256" key="10">
    <source>
        <dbReference type="SAM" id="SignalP"/>
    </source>
</evidence>
<keyword evidence="4 9" id="KW-0378">Hydrolase</keyword>
<protein>
    <recommendedName>
        <fullName evidence="9">Glucanase</fullName>
        <ecNumber evidence="9">3.2.1.-</ecNumber>
    </recommendedName>
</protein>
<feature type="chain" id="PRO_5046639387" description="Glucanase" evidence="10">
    <location>
        <begin position="26"/>
        <end position="369"/>
    </location>
</feature>
<keyword evidence="12" id="KW-1185">Reference proteome</keyword>
<proteinExistence type="inferred from homology"/>
<name>A0ABX1E9V9_9PROT</name>
<dbReference type="PROSITE" id="PS00812">
    <property type="entry name" value="GLYCOSYL_HYDROL_F8"/>
    <property type="match status" value="1"/>
</dbReference>
<sequence>MAGLGASLGATLPAALPLAARPALADVGAERDRDNWQVFCGRWLDRSGRVIDSANRGVSHSEGQGTGLIFAVRHGDRATFERILAWTEGALRRPGDALHPWRWTPGAAIPVDDPNNASDGDLLIAWALVLAHDRWGEAAHRSLAEAIARDLLRLCTLRQGASLLLLPGVQGFTHPDRIVVNPSYWLFGALRDLDRAFPDPAWGALRDTGLSLMRQARFGRWGLPPDWLSLPRGGGNPAPAPPWPPRFSWDAVRVPLHLVWGGHGREPAVRACADFWADATRPFMPAWADLRTGALAPYAATAGILAVAQLTMAAQAGWGRHTALPRVVAARDYYAAKLVMMAHYAWDAHDLDMTEEPRMRQRQAQARQG</sequence>
<keyword evidence="5" id="KW-0136">Cellulose degradation</keyword>
<comment type="catalytic activity">
    <reaction evidence="1">
        <text>Endohydrolysis of (1-&gt;4)-beta-D-glucosidic linkages in cellulose, lichenin and cereal beta-D-glucans.</text>
        <dbReference type="EC" id="3.2.1.4"/>
    </reaction>
</comment>
<evidence type="ECO:0000256" key="2">
    <source>
        <dbReference type="ARBA" id="ARBA00009209"/>
    </source>
</evidence>
<evidence type="ECO:0000256" key="1">
    <source>
        <dbReference type="ARBA" id="ARBA00000966"/>
    </source>
</evidence>
<keyword evidence="3 10" id="KW-0732">Signal</keyword>
<dbReference type="GO" id="GO:0016787">
    <property type="term" value="F:hydrolase activity"/>
    <property type="evidence" value="ECO:0007669"/>
    <property type="project" value="UniProtKB-KW"/>
</dbReference>
<keyword evidence="7 9" id="KW-0624">Polysaccharide degradation</keyword>
<evidence type="ECO:0000256" key="4">
    <source>
        <dbReference type="ARBA" id="ARBA00022801"/>
    </source>
</evidence>
<comment type="similarity">
    <text evidence="2 9">Belongs to the glycosyl hydrolase 8 (cellulase D) family.</text>
</comment>
<dbReference type="EMBL" id="JAAVNE010000028">
    <property type="protein sequence ID" value="NKC32547.1"/>
    <property type="molecule type" value="Genomic_DNA"/>
</dbReference>
<evidence type="ECO:0000256" key="3">
    <source>
        <dbReference type="ARBA" id="ARBA00022729"/>
    </source>
</evidence>
<evidence type="ECO:0000256" key="8">
    <source>
        <dbReference type="PROSITE-ProRule" id="PRU10058"/>
    </source>
</evidence>
<dbReference type="InterPro" id="IPR002037">
    <property type="entry name" value="Glyco_hydro_8"/>
</dbReference>